<reference evidence="2 3" key="1">
    <citation type="submission" date="2020-09" db="EMBL/GenBank/DDBJ databases">
        <title>Draft Genome Sequences of Oil-Oxidizing Bacteria Halomonas titanicae, Marinobacter lutaoensis, and Virgibacillus halodenitrificans Isolated from Highly Saline Environments.</title>
        <authorList>
            <person name="Grouzdev D.S."/>
            <person name="Sokolova D.S."/>
            <person name="Semenova E.M."/>
            <person name="Borzenkov I.A."/>
            <person name="Bidzhieva S.K."/>
            <person name="Poltaraus A.B."/>
            <person name="Nazina T.N."/>
        </authorList>
    </citation>
    <scope>NUCLEOTIDE SEQUENCE [LARGE SCALE GENOMIC DNA]</scope>
    <source>
        <strain evidence="2 3">VKM B-3472D</strain>
    </source>
</reference>
<proteinExistence type="predicted"/>
<gene>
    <name evidence="2" type="ORF">IC602_17115</name>
</gene>
<name>A0ABR7VQZ8_VIRHA</name>
<dbReference type="Proteomes" id="UP000621631">
    <property type="component" value="Unassembled WGS sequence"/>
</dbReference>
<dbReference type="InterPro" id="IPR026369">
    <property type="entry name" value="CxxC_20_CxxC"/>
</dbReference>
<sequence length="104" mass="12057">MPICKNCQNKWNWKQTMRKMFTLDTAMICPYCGEKQYQTRKSKRKSAFLNALVTLPLLLNILFEIPGVILLSLFPVLFFLIMSLNPFLIHLSNKEEDIISSGSK</sequence>
<feature type="transmembrane region" description="Helical" evidence="1">
    <location>
        <begin position="69"/>
        <end position="89"/>
    </location>
</feature>
<keyword evidence="3" id="KW-1185">Reference proteome</keyword>
<evidence type="ECO:0000256" key="1">
    <source>
        <dbReference type="SAM" id="Phobius"/>
    </source>
</evidence>
<keyword evidence="1" id="KW-0812">Transmembrane</keyword>
<protein>
    <recommendedName>
        <fullName evidence="4">Cxxc_20_cxxc protein</fullName>
    </recommendedName>
</protein>
<organism evidence="2 3">
    <name type="scientific">Virgibacillus halodenitrificans</name>
    <name type="common">Bacillus halodenitrificans</name>
    <dbReference type="NCBI Taxonomy" id="1482"/>
    <lineage>
        <taxon>Bacteria</taxon>
        <taxon>Bacillati</taxon>
        <taxon>Bacillota</taxon>
        <taxon>Bacilli</taxon>
        <taxon>Bacillales</taxon>
        <taxon>Bacillaceae</taxon>
        <taxon>Virgibacillus</taxon>
    </lineage>
</organism>
<comment type="caution">
    <text evidence="2">The sequence shown here is derived from an EMBL/GenBank/DDBJ whole genome shotgun (WGS) entry which is preliminary data.</text>
</comment>
<evidence type="ECO:0000313" key="2">
    <source>
        <dbReference type="EMBL" id="MBD1224334.1"/>
    </source>
</evidence>
<evidence type="ECO:0000313" key="3">
    <source>
        <dbReference type="Proteomes" id="UP000621631"/>
    </source>
</evidence>
<keyword evidence="1" id="KW-0472">Membrane</keyword>
<dbReference type="NCBIfam" id="TIGR04104">
    <property type="entry name" value="cxxc_20_cxxc"/>
    <property type="match status" value="1"/>
</dbReference>
<feature type="transmembrane region" description="Helical" evidence="1">
    <location>
        <begin position="47"/>
        <end position="63"/>
    </location>
</feature>
<dbReference type="EMBL" id="JACWEZ010000016">
    <property type="protein sequence ID" value="MBD1224334.1"/>
    <property type="molecule type" value="Genomic_DNA"/>
</dbReference>
<accession>A0ABR7VQZ8</accession>
<keyword evidence="1" id="KW-1133">Transmembrane helix</keyword>
<evidence type="ECO:0008006" key="4">
    <source>
        <dbReference type="Google" id="ProtNLM"/>
    </source>
</evidence>